<evidence type="ECO:0000256" key="1">
    <source>
        <dbReference type="SAM" id="MobiDB-lite"/>
    </source>
</evidence>
<gene>
    <name evidence="3" type="ORF">C8D91_2655</name>
</gene>
<dbReference type="SMART" id="SM00901">
    <property type="entry name" value="FRG"/>
    <property type="match status" value="1"/>
</dbReference>
<evidence type="ECO:0000259" key="2">
    <source>
        <dbReference type="SMART" id="SM00901"/>
    </source>
</evidence>
<comment type="caution">
    <text evidence="3">The sequence shown here is derived from an EMBL/GenBank/DDBJ whole genome shotgun (WGS) entry which is preliminary data.</text>
</comment>
<keyword evidence="4" id="KW-1185">Reference proteome</keyword>
<feature type="region of interest" description="Disordered" evidence="1">
    <location>
        <begin position="429"/>
        <end position="449"/>
    </location>
</feature>
<accession>A0A4R6XEV2</accession>
<dbReference type="Pfam" id="PF08867">
    <property type="entry name" value="FRG"/>
    <property type="match status" value="1"/>
</dbReference>
<dbReference type="OrthoDB" id="9816036at2"/>
<evidence type="ECO:0000313" key="3">
    <source>
        <dbReference type="EMBL" id="TDR16749.1"/>
    </source>
</evidence>
<feature type="domain" description="FRG" evidence="2">
    <location>
        <begin position="59"/>
        <end position="158"/>
    </location>
</feature>
<name>A0A4R6XEV2_9GAMM</name>
<proteinExistence type="predicted"/>
<dbReference type="EMBL" id="SNZB01000007">
    <property type="protein sequence ID" value="TDR16749.1"/>
    <property type="molecule type" value="Genomic_DNA"/>
</dbReference>
<organism evidence="3 4">
    <name type="scientific">Marinicella litoralis</name>
    <dbReference type="NCBI Taxonomy" id="644220"/>
    <lineage>
        <taxon>Bacteria</taxon>
        <taxon>Pseudomonadati</taxon>
        <taxon>Pseudomonadota</taxon>
        <taxon>Gammaproteobacteria</taxon>
        <taxon>Lysobacterales</taxon>
        <taxon>Marinicellaceae</taxon>
        <taxon>Marinicella</taxon>
    </lineage>
</organism>
<protein>
    <submittedName>
        <fullName evidence="3">FRG domain-containing protein</fullName>
    </submittedName>
</protein>
<dbReference type="Proteomes" id="UP000295724">
    <property type="component" value="Unassembled WGS sequence"/>
</dbReference>
<dbReference type="InterPro" id="IPR021810">
    <property type="entry name" value="T1RH-like_C"/>
</dbReference>
<dbReference type="InterPro" id="IPR014966">
    <property type="entry name" value="FRG-dom"/>
</dbReference>
<evidence type="ECO:0000313" key="4">
    <source>
        <dbReference type="Proteomes" id="UP000295724"/>
    </source>
</evidence>
<dbReference type="RefSeq" id="WP_099020063.1">
    <property type="nucleotide sequence ID" value="NZ_NIHB01000005.1"/>
</dbReference>
<dbReference type="Pfam" id="PF11867">
    <property type="entry name" value="T1RH-like_C"/>
    <property type="match status" value="1"/>
</dbReference>
<reference evidence="3 4" key="1">
    <citation type="submission" date="2019-03" db="EMBL/GenBank/DDBJ databases">
        <title>Genomic Encyclopedia of Type Strains, Phase IV (KMG-IV): sequencing the most valuable type-strain genomes for metagenomic binning, comparative biology and taxonomic classification.</title>
        <authorList>
            <person name="Goeker M."/>
        </authorList>
    </citation>
    <scope>NUCLEOTIDE SEQUENCE [LARGE SCALE GENOMIC DNA]</scope>
    <source>
        <strain evidence="3 4">DSM 25488</strain>
    </source>
</reference>
<dbReference type="AlphaFoldDB" id="A0A4R6XEV2"/>
<sequence length="449" mass="51826">MNDSDQIYPTRDIHHYKNLTSWPEFTIYDKTIDGLIPSTRLDNWEDFHSVVKSYRNDEEGAEYIYRGQHNFKWELQPSLDRLISGAIKEEFAKKQIRNFKLSIRGRVPDNAILHEQEEELWAIGQHHGLATPLLDWTMAPYVALFFAFVNEDPDSWVDKDGNPTNYSRSIYILNKSFIEDLIEDEYTDPLVDGYPKIVEPSKDDHGRLVNQAGLFTQAPYGETIESAVLRALVDSEVDVDDPTEVSKYICKLHLPNSKEIRRDCLLHLRKMNIHHASLFPDVIGASGYCNDLISEYIEKHKSSSTNTIKNNVIIENRNSNEIVSKDKVRKEYVINETNKILKKLISSLLVIDNVEKSVNESQLKTVSKKALEFIEEKAGVDWYVRDSQISRLKNIIRRNLKRVAYPDDFISEAAHSLAHEIAKMSFEKERDSKVSQSSTFKRVWGSTEA</sequence>